<protein>
    <submittedName>
        <fullName evidence="8">Rieske Fe-S protein</fullName>
    </submittedName>
</protein>
<dbReference type="AlphaFoldDB" id="A0A1G9T0X8"/>
<sequence length="293" mass="31657">MPVDEDKYPVESDRRRFVKGVVGGASLAGIATAGAAAVNSTTSSSGGGGGSVTFRAIENTDGPAPRGMPQIPIELEEIPGEDDAYIKGRWPEVSEVEEQGKTIKVAREDIAGETYSSEWFQYCGVQTYPGVYPDATEENSDLTNYFRYNGNSKFTWQNEEVSGGQKMKLSHFSDYETWGNGIGTAGIGKPASGSWRSEGLEPSETMAIEVIRSSRIEEAAQDNEWLAQTTDSGVMAHLNKCTHFCCVPAFKGQAGAESFGAADAVYCQCHQSVYDPFNIISTNFVALPRPARD</sequence>
<organism evidence="8 9">
    <name type="scientific">Haloarchaeobius iranensis</name>
    <dbReference type="NCBI Taxonomy" id="996166"/>
    <lineage>
        <taxon>Archaea</taxon>
        <taxon>Methanobacteriati</taxon>
        <taxon>Methanobacteriota</taxon>
        <taxon>Stenosarchaea group</taxon>
        <taxon>Halobacteria</taxon>
        <taxon>Halobacteriales</taxon>
        <taxon>Halorubellaceae</taxon>
        <taxon>Haloarchaeobius</taxon>
    </lineage>
</organism>
<dbReference type="SUPFAM" id="SSF50022">
    <property type="entry name" value="ISP domain"/>
    <property type="match status" value="1"/>
</dbReference>
<feature type="region of interest" description="Disordered" evidence="6">
    <location>
        <begin position="37"/>
        <end position="68"/>
    </location>
</feature>
<keyword evidence="1" id="KW-0001">2Fe-2S</keyword>
<dbReference type="InterPro" id="IPR017941">
    <property type="entry name" value="Rieske_2Fe-2S"/>
</dbReference>
<evidence type="ECO:0000256" key="4">
    <source>
        <dbReference type="ARBA" id="ARBA00023014"/>
    </source>
</evidence>
<evidence type="ECO:0000259" key="7">
    <source>
        <dbReference type="PROSITE" id="PS51296"/>
    </source>
</evidence>
<dbReference type="STRING" id="996166.SAMN05192554_10276"/>
<feature type="domain" description="Rieske" evidence="7">
    <location>
        <begin position="208"/>
        <end position="293"/>
    </location>
</feature>
<evidence type="ECO:0000256" key="5">
    <source>
        <dbReference type="ARBA" id="ARBA00023157"/>
    </source>
</evidence>
<proteinExistence type="predicted"/>
<keyword evidence="9" id="KW-1185">Reference proteome</keyword>
<evidence type="ECO:0000256" key="3">
    <source>
        <dbReference type="ARBA" id="ARBA00023004"/>
    </source>
</evidence>
<evidence type="ECO:0000313" key="8">
    <source>
        <dbReference type="EMBL" id="SDM41359.1"/>
    </source>
</evidence>
<evidence type="ECO:0000313" key="9">
    <source>
        <dbReference type="Proteomes" id="UP000199370"/>
    </source>
</evidence>
<dbReference type="InterPro" id="IPR014349">
    <property type="entry name" value="Rieske_Fe-S_prot"/>
</dbReference>
<keyword evidence="3" id="KW-0408">Iron</keyword>
<dbReference type="Proteomes" id="UP000199370">
    <property type="component" value="Unassembled WGS sequence"/>
</dbReference>
<evidence type="ECO:0000256" key="1">
    <source>
        <dbReference type="ARBA" id="ARBA00022714"/>
    </source>
</evidence>
<gene>
    <name evidence="8" type="ORF">SAMN05192554_10276</name>
</gene>
<dbReference type="PROSITE" id="PS51296">
    <property type="entry name" value="RIESKE"/>
    <property type="match status" value="1"/>
</dbReference>
<keyword evidence="2" id="KW-0479">Metal-binding</keyword>
<dbReference type="RefSeq" id="WP_089731319.1">
    <property type="nucleotide sequence ID" value="NZ_FNIA01000002.1"/>
</dbReference>
<keyword evidence="4" id="KW-0411">Iron-sulfur</keyword>
<dbReference type="EMBL" id="FNIA01000002">
    <property type="protein sequence ID" value="SDM41359.1"/>
    <property type="molecule type" value="Genomic_DNA"/>
</dbReference>
<name>A0A1G9T0X8_9EURY</name>
<dbReference type="GO" id="GO:0051537">
    <property type="term" value="F:2 iron, 2 sulfur cluster binding"/>
    <property type="evidence" value="ECO:0007669"/>
    <property type="project" value="UniProtKB-KW"/>
</dbReference>
<keyword evidence="5" id="KW-1015">Disulfide bond</keyword>
<accession>A0A1G9T0X8</accession>
<dbReference type="Gene3D" id="2.102.10.10">
    <property type="entry name" value="Rieske [2Fe-2S] iron-sulphur domain"/>
    <property type="match status" value="1"/>
</dbReference>
<dbReference type="InterPro" id="IPR036922">
    <property type="entry name" value="Rieske_2Fe-2S_sf"/>
</dbReference>
<dbReference type="OrthoDB" id="5623at2157"/>
<evidence type="ECO:0000256" key="6">
    <source>
        <dbReference type="SAM" id="MobiDB-lite"/>
    </source>
</evidence>
<dbReference type="GO" id="GO:0046872">
    <property type="term" value="F:metal ion binding"/>
    <property type="evidence" value="ECO:0007669"/>
    <property type="project" value="UniProtKB-KW"/>
</dbReference>
<dbReference type="PANTHER" id="PTHR10134">
    <property type="entry name" value="CYTOCHROME B-C1 COMPLEX SUBUNIT RIESKE, MITOCHONDRIAL"/>
    <property type="match status" value="1"/>
</dbReference>
<evidence type="ECO:0000256" key="2">
    <source>
        <dbReference type="ARBA" id="ARBA00022723"/>
    </source>
</evidence>
<reference evidence="8 9" key="1">
    <citation type="submission" date="2016-10" db="EMBL/GenBank/DDBJ databases">
        <authorList>
            <person name="de Groot N.N."/>
        </authorList>
    </citation>
    <scope>NUCLEOTIDE SEQUENCE [LARGE SCALE GENOMIC DNA]</scope>
    <source>
        <strain evidence="9">EB21,IBRC-M 10013,KCTC 4048</strain>
    </source>
</reference>